<keyword evidence="5" id="KW-0732">Signal</keyword>
<dbReference type="GO" id="GO:0043657">
    <property type="term" value="C:host cell"/>
    <property type="evidence" value="ECO:0007669"/>
    <property type="project" value="UniProtKB-SubCell"/>
</dbReference>
<evidence type="ECO:0000256" key="1">
    <source>
        <dbReference type="ARBA" id="ARBA00004340"/>
    </source>
</evidence>
<dbReference type="OrthoDB" id="126955at2759"/>
<accession>A0A225VSL9</accession>
<name>A0A225VSL9_9STRA</name>
<evidence type="ECO:0000256" key="2">
    <source>
        <dbReference type="ARBA" id="ARBA00004613"/>
    </source>
</evidence>
<dbReference type="Pfam" id="PF22748">
    <property type="entry name" value="PexRD54_WY"/>
    <property type="match status" value="1"/>
</dbReference>
<dbReference type="Proteomes" id="UP000198211">
    <property type="component" value="Unassembled WGS sequence"/>
</dbReference>
<comment type="similarity">
    <text evidence="3">Belongs to the RxLR effector family.</text>
</comment>
<evidence type="ECO:0000313" key="8">
    <source>
        <dbReference type="EMBL" id="OWZ08315.1"/>
    </source>
</evidence>
<protein>
    <submittedName>
        <fullName evidence="8">RxLR effector protein</fullName>
    </submittedName>
</protein>
<evidence type="ECO:0000256" key="3">
    <source>
        <dbReference type="ARBA" id="ARBA00010400"/>
    </source>
</evidence>
<evidence type="ECO:0000313" key="9">
    <source>
        <dbReference type="Proteomes" id="UP000198211"/>
    </source>
</evidence>
<sequence>MSLFVSLRKIPGVEDLAHSMILELARSDRYKNLLNEAWLKAGENPSEVFKILQLKYFVSAKNPTFVHWMRYTDMYSEKTRHSFPVTSLLTKTFHERSTTPLFYSEKLEERNIAVLFESLKAFDDVKPFAEKLQLQLFDKWMNELKLKPTVLGDEIELFKKDGPIFSTIESYTLHFAEHEGGKALVEKVGSLFAKNDFRSALVAAEKA</sequence>
<dbReference type="AlphaFoldDB" id="A0A225VSL9"/>
<dbReference type="GO" id="GO:0005576">
    <property type="term" value="C:extracellular region"/>
    <property type="evidence" value="ECO:0007669"/>
    <property type="project" value="UniProtKB-SubCell"/>
</dbReference>
<comment type="subcellular location">
    <subcellularLocation>
        <location evidence="1">Host cell</location>
    </subcellularLocation>
    <subcellularLocation>
        <location evidence="2">Secreted</location>
    </subcellularLocation>
</comment>
<evidence type="ECO:0000256" key="6">
    <source>
        <dbReference type="ARBA" id="ARBA00023026"/>
    </source>
</evidence>
<dbReference type="InterPro" id="IPR054463">
    <property type="entry name" value="PexRD54_WY"/>
</dbReference>
<evidence type="ECO:0000256" key="4">
    <source>
        <dbReference type="ARBA" id="ARBA00022525"/>
    </source>
</evidence>
<proteinExistence type="inferred from homology"/>
<keyword evidence="9" id="KW-1185">Reference proteome</keyword>
<comment type="caution">
    <text evidence="8">The sequence shown here is derived from an EMBL/GenBank/DDBJ whole genome shotgun (WGS) entry which is preliminary data.</text>
</comment>
<keyword evidence="4" id="KW-0964">Secreted</keyword>
<gene>
    <name evidence="8" type="ORF">PHMEG_00019161</name>
</gene>
<feature type="domain" description="RxLR effector PexRD54 WY" evidence="7">
    <location>
        <begin position="34"/>
        <end position="71"/>
    </location>
</feature>
<evidence type="ECO:0000256" key="5">
    <source>
        <dbReference type="ARBA" id="ARBA00022729"/>
    </source>
</evidence>
<keyword evidence="6" id="KW-0843">Virulence</keyword>
<evidence type="ECO:0000259" key="7">
    <source>
        <dbReference type="Pfam" id="PF22748"/>
    </source>
</evidence>
<reference evidence="9" key="1">
    <citation type="submission" date="2017-03" db="EMBL/GenBank/DDBJ databases">
        <title>Phytopthora megakarya and P. palmivora, two closely related causual agents of cacao black pod achieved similar genome size and gene model numbers by different mechanisms.</title>
        <authorList>
            <person name="Ali S."/>
            <person name="Shao J."/>
            <person name="Larry D.J."/>
            <person name="Kronmiller B."/>
            <person name="Shen D."/>
            <person name="Strem M.D."/>
            <person name="Melnick R.L."/>
            <person name="Guiltinan M.J."/>
            <person name="Tyler B.M."/>
            <person name="Meinhardt L.W."/>
            <person name="Bailey B.A."/>
        </authorList>
    </citation>
    <scope>NUCLEOTIDE SEQUENCE [LARGE SCALE GENOMIC DNA]</scope>
    <source>
        <strain evidence="9">zdho120</strain>
    </source>
</reference>
<organism evidence="8 9">
    <name type="scientific">Phytophthora megakarya</name>
    <dbReference type="NCBI Taxonomy" id="4795"/>
    <lineage>
        <taxon>Eukaryota</taxon>
        <taxon>Sar</taxon>
        <taxon>Stramenopiles</taxon>
        <taxon>Oomycota</taxon>
        <taxon>Peronosporomycetes</taxon>
        <taxon>Peronosporales</taxon>
        <taxon>Peronosporaceae</taxon>
        <taxon>Phytophthora</taxon>
    </lineage>
</organism>
<dbReference type="EMBL" id="NBNE01003196">
    <property type="protein sequence ID" value="OWZ08315.1"/>
    <property type="molecule type" value="Genomic_DNA"/>
</dbReference>